<dbReference type="InterPro" id="IPR055570">
    <property type="entry name" value="DUF7146"/>
</dbReference>
<dbReference type="InterPro" id="IPR034154">
    <property type="entry name" value="TOPRIM_DnaG/twinkle"/>
</dbReference>
<dbReference type="Pfam" id="PF23639">
    <property type="entry name" value="DUF7146"/>
    <property type="match status" value="1"/>
</dbReference>
<dbReference type="EMBL" id="CP050314">
    <property type="protein sequence ID" value="QIR16338.1"/>
    <property type="molecule type" value="Genomic_DNA"/>
</dbReference>
<dbReference type="Pfam" id="PF13362">
    <property type="entry name" value="Toprim_3"/>
    <property type="match status" value="1"/>
</dbReference>
<evidence type="ECO:0000313" key="3">
    <source>
        <dbReference type="EMBL" id="QIR16338.1"/>
    </source>
</evidence>
<dbReference type="AlphaFoldDB" id="A0A6G9QPJ3"/>
<protein>
    <submittedName>
        <fullName evidence="3">Uncharacterized protein</fullName>
    </submittedName>
</protein>
<gene>
    <name evidence="3" type="ORF">HBH39_17790</name>
</gene>
<reference evidence="3 4" key="1">
    <citation type="submission" date="2020-03" db="EMBL/GenBank/DDBJ databases">
        <title>Complete genome sequence of Shewanella sp.</title>
        <authorList>
            <person name="Kim Y.-S."/>
            <person name="Kim S.-J."/>
            <person name="Jung H.-K."/>
            <person name="Kim K.-H."/>
        </authorList>
    </citation>
    <scope>NUCLEOTIDE SEQUENCE [LARGE SCALE GENOMIC DNA]</scope>
    <source>
        <strain evidence="3 4">PN3F2</strain>
        <plasmid evidence="3 4">pPN3F2_1</plasmid>
    </source>
</reference>
<dbReference type="CDD" id="cd01029">
    <property type="entry name" value="TOPRIM_primases"/>
    <property type="match status" value="1"/>
</dbReference>
<evidence type="ECO:0000313" key="4">
    <source>
        <dbReference type="Proteomes" id="UP000502608"/>
    </source>
</evidence>
<sequence>MYQSTQSKMKKVKTLVSQRGGWRNVFDHFSGLKLAIDRYPAQTPCPKSGQGNTVFRLVSGWEETGQAFHNQEGRLTDGLNVIAFYLNCSLKEAADEVLRITGGDISTIKKHEVAKQMNQEKVLSSSYCSNEEKSKRLAALQKVFAGAMPADQSPIAMNYLRSRGLTLTEAEVQRFSDTLGFHPGLSYYCTEDKKFKGKFPALLGIFKDKDGNNLTIHRIYLKPDGSGKAEVSNPKKMMSPPDYVGGGAFRLGEPITLAGGGKYLGVTEGIETALALFNANQLPCWSLYSDTVLALFEPASDITHVVIWADKEPSQAGLNSAQKLQEKLRNKGVVCQIAYPDFLNTEKEDWLDVFVNCPTNIRGYIAR</sequence>
<evidence type="ECO:0000259" key="2">
    <source>
        <dbReference type="Pfam" id="PF23639"/>
    </source>
</evidence>
<geneLocation type="plasmid" evidence="3 4">
    <name>pPN3F2_1</name>
</geneLocation>
<evidence type="ECO:0000259" key="1">
    <source>
        <dbReference type="Pfam" id="PF13362"/>
    </source>
</evidence>
<dbReference type="Proteomes" id="UP000502608">
    <property type="component" value="Plasmid pPN3F2_1"/>
</dbReference>
<dbReference type="KEGG" id="saes:HBH39_17790"/>
<organism evidence="3 4">
    <name type="scientific">Shewanella aestuarii</name>
    <dbReference type="NCBI Taxonomy" id="1028752"/>
    <lineage>
        <taxon>Bacteria</taxon>
        <taxon>Pseudomonadati</taxon>
        <taxon>Pseudomonadota</taxon>
        <taxon>Gammaproteobacteria</taxon>
        <taxon>Alteromonadales</taxon>
        <taxon>Shewanellaceae</taxon>
        <taxon>Shewanella</taxon>
    </lineage>
</organism>
<feature type="domain" description="DUF7146" evidence="2">
    <location>
        <begin position="135"/>
        <end position="241"/>
    </location>
</feature>
<accession>A0A6G9QPJ3</accession>
<dbReference type="RefSeq" id="WP_167680187.1">
    <property type="nucleotide sequence ID" value="NZ_CP050314.1"/>
</dbReference>
<name>A0A6G9QPJ3_9GAMM</name>
<feature type="domain" description="Toprim" evidence="1">
    <location>
        <begin position="264"/>
        <end position="356"/>
    </location>
</feature>
<keyword evidence="4" id="KW-1185">Reference proteome</keyword>
<proteinExistence type="predicted"/>
<keyword evidence="3" id="KW-0614">Plasmid</keyword>
<dbReference type="InterPro" id="IPR006171">
    <property type="entry name" value="TOPRIM_dom"/>
</dbReference>